<dbReference type="EMBL" id="AZIL01000161">
    <property type="protein sequence ID" value="EWM29458.1"/>
    <property type="molecule type" value="Genomic_DNA"/>
</dbReference>
<protein>
    <submittedName>
        <fullName evidence="2">Uncharacterized protein</fullName>
    </submittedName>
</protein>
<comment type="caution">
    <text evidence="2">The sequence shown here is derived from an EMBL/GenBank/DDBJ whole genome shotgun (WGS) entry which is preliminary data.</text>
</comment>
<dbReference type="OrthoDB" id="217360at2759"/>
<feature type="signal peptide" evidence="1">
    <location>
        <begin position="1"/>
        <end position="24"/>
    </location>
</feature>
<gene>
    <name evidence="2" type="ORF">Naga_100083g24</name>
</gene>
<dbReference type="Proteomes" id="UP000019335">
    <property type="component" value="Chromosome 3"/>
</dbReference>
<dbReference type="AlphaFoldDB" id="W7U126"/>
<keyword evidence="1" id="KW-0732">Signal</keyword>
<name>W7U126_9STRA</name>
<accession>W7U126</accession>
<sequence length="197" mass="22086">MKFAISSLILASAVIISAIGRATAQLFPDFDAIGHSTVKPISVKAGGRVTLTTSFLFLETRRRQLRELAFADEILYWATPNEADIPAYGDLEELSNKNKTKTSHPKSSKHGNSTDVRLVRSRIMPNTWRPKLRSNITGSTNFMSIPTTGLVALEDYKIINKFRIGKRYPSGSVITFYVYAEYGGFNLLQEFLDVYVR</sequence>
<organism evidence="2 3">
    <name type="scientific">Nannochloropsis gaditana</name>
    <dbReference type="NCBI Taxonomy" id="72520"/>
    <lineage>
        <taxon>Eukaryota</taxon>
        <taxon>Sar</taxon>
        <taxon>Stramenopiles</taxon>
        <taxon>Ochrophyta</taxon>
        <taxon>Eustigmatophyceae</taxon>
        <taxon>Eustigmatales</taxon>
        <taxon>Monodopsidaceae</taxon>
        <taxon>Nannochloropsis</taxon>
    </lineage>
</organism>
<reference evidence="2 3" key="1">
    <citation type="journal article" date="2014" name="Mol. Plant">
        <title>Chromosome Scale Genome Assembly and Transcriptome Profiling of Nannochloropsis gaditana in Nitrogen Depletion.</title>
        <authorList>
            <person name="Corteggiani Carpinelli E."/>
            <person name="Telatin A."/>
            <person name="Vitulo N."/>
            <person name="Forcato C."/>
            <person name="D'Angelo M."/>
            <person name="Schiavon R."/>
            <person name="Vezzi A."/>
            <person name="Giacometti G.M."/>
            <person name="Morosinotto T."/>
            <person name="Valle G."/>
        </authorList>
    </citation>
    <scope>NUCLEOTIDE SEQUENCE [LARGE SCALE GENOMIC DNA]</scope>
    <source>
        <strain evidence="2 3">B-31</strain>
    </source>
</reference>
<proteinExistence type="predicted"/>
<evidence type="ECO:0000256" key="1">
    <source>
        <dbReference type="SAM" id="SignalP"/>
    </source>
</evidence>
<keyword evidence="3" id="KW-1185">Reference proteome</keyword>
<feature type="chain" id="PRO_5004901364" evidence="1">
    <location>
        <begin position="25"/>
        <end position="197"/>
    </location>
</feature>
<evidence type="ECO:0000313" key="2">
    <source>
        <dbReference type="EMBL" id="EWM29458.1"/>
    </source>
</evidence>
<evidence type="ECO:0000313" key="3">
    <source>
        <dbReference type="Proteomes" id="UP000019335"/>
    </source>
</evidence>